<dbReference type="Proteomes" id="UP001220962">
    <property type="component" value="Chromosome"/>
</dbReference>
<dbReference type="PRINTS" id="PR00359">
    <property type="entry name" value="BP450"/>
</dbReference>
<keyword evidence="4" id="KW-0560">Oxidoreductase</keyword>
<dbReference type="InterPro" id="IPR001128">
    <property type="entry name" value="Cyt_P450"/>
</dbReference>
<evidence type="ECO:0000313" key="7">
    <source>
        <dbReference type="EMBL" id="WDH84717.1"/>
    </source>
</evidence>
<evidence type="ECO:0000256" key="6">
    <source>
        <dbReference type="ARBA" id="ARBA00023033"/>
    </source>
</evidence>
<dbReference type="CDD" id="cd20625">
    <property type="entry name" value="CYP164-like"/>
    <property type="match status" value="1"/>
</dbReference>
<dbReference type="FunFam" id="1.10.630.10:FF:000018">
    <property type="entry name" value="Cytochrome P450 monooxygenase"/>
    <property type="match status" value="1"/>
</dbReference>
<accession>A0AAX3N511</accession>
<keyword evidence="2" id="KW-0349">Heme</keyword>
<dbReference type="PANTHER" id="PTHR46696:SF1">
    <property type="entry name" value="CYTOCHROME P450 YJIB-RELATED"/>
    <property type="match status" value="1"/>
</dbReference>
<dbReference type="GO" id="GO:0004497">
    <property type="term" value="F:monooxygenase activity"/>
    <property type="evidence" value="ECO:0007669"/>
    <property type="project" value="UniProtKB-KW"/>
</dbReference>
<keyword evidence="5" id="KW-0408">Iron</keyword>
<evidence type="ECO:0000256" key="1">
    <source>
        <dbReference type="ARBA" id="ARBA00010617"/>
    </source>
</evidence>
<organism evidence="7 8">
    <name type="scientific">Paenibacillus urinalis</name>
    <dbReference type="NCBI Taxonomy" id="521520"/>
    <lineage>
        <taxon>Bacteria</taxon>
        <taxon>Bacillati</taxon>
        <taxon>Bacillota</taxon>
        <taxon>Bacilli</taxon>
        <taxon>Bacillales</taxon>
        <taxon>Paenibacillaceae</taxon>
        <taxon>Paenibacillus</taxon>
    </lineage>
</organism>
<gene>
    <name evidence="7" type="ORF">PUW23_11090</name>
</gene>
<evidence type="ECO:0000256" key="5">
    <source>
        <dbReference type="ARBA" id="ARBA00023004"/>
    </source>
</evidence>
<dbReference type="EMBL" id="CP118101">
    <property type="protein sequence ID" value="WDH84717.1"/>
    <property type="molecule type" value="Genomic_DNA"/>
</dbReference>
<keyword evidence="3" id="KW-0479">Metal-binding</keyword>
<keyword evidence="6" id="KW-0503">Monooxygenase</keyword>
<evidence type="ECO:0000256" key="2">
    <source>
        <dbReference type="ARBA" id="ARBA00022617"/>
    </source>
</evidence>
<evidence type="ECO:0000256" key="4">
    <source>
        <dbReference type="ARBA" id="ARBA00023002"/>
    </source>
</evidence>
<reference evidence="7" key="1">
    <citation type="submission" date="2023-02" db="EMBL/GenBank/DDBJ databases">
        <title>Pathogen: clinical or host-associated sample.</title>
        <authorList>
            <person name="Hergert J."/>
            <person name="Casey R."/>
            <person name="Wagner J."/>
            <person name="Young E.L."/>
            <person name="Oakeson K.F."/>
        </authorList>
    </citation>
    <scope>NUCLEOTIDE SEQUENCE</scope>
    <source>
        <strain evidence="7">2022CK-00830</strain>
    </source>
</reference>
<dbReference type="Pfam" id="PF00067">
    <property type="entry name" value="p450"/>
    <property type="match status" value="1"/>
</dbReference>
<proteinExistence type="inferred from homology"/>
<dbReference type="PANTHER" id="PTHR46696">
    <property type="entry name" value="P450, PUTATIVE (EUROFUNG)-RELATED"/>
    <property type="match status" value="1"/>
</dbReference>
<dbReference type="InterPro" id="IPR036396">
    <property type="entry name" value="Cyt_P450_sf"/>
</dbReference>
<protein>
    <submittedName>
        <fullName evidence="7">Cytochrome P450</fullName>
    </submittedName>
</protein>
<dbReference type="GO" id="GO:0005506">
    <property type="term" value="F:iron ion binding"/>
    <property type="evidence" value="ECO:0007669"/>
    <property type="project" value="InterPro"/>
</dbReference>
<evidence type="ECO:0000313" key="8">
    <source>
        <dbReference type="Proteomes" id="UP001220962"/>
    </source>
</evidence>
<name>A0AAX3N511_9BACL</name>
<dbReference type="SUPFAM" id="SSF48264">
    <property type="entry name" value="Cytochrome P450"/>
    <property type="match status" value="1"/>
</dbReference>
<dbReference type="GO" id="GO:0020037">
    <property type="term" value="F:heme binding"/>
    <property type="evidence" value="ECO:0007669"/>
    <property type="project" value="InterPro"/>
</dbReference>
<comment type="similarity">
    <text evidence="1">Belongs to the cytochrome P450 family.</text>
</comment>
<dbReference type="Gene3D" id="1.10.630.10">
    <property type="entry name" value="Cytochrome P450"/>
    <property type="match status" value="1"/>
</dbReference>
<sequence>MHHLESQLTAQEIAHFFSGFQPELHSNPYPFYQRLRSEHPVVYLEDRWMWIVSKYEHVQSILKSPLMIRERERLLTEQERKELPPPRYQNIQSLVKDWMLFRDPPEHTRLRSHVAYAFTPKTLEQSRPKIYSIAESLADQLELNPDSNFMQTFAFPLPVVVIADMLGVPEEDREFFKKWSNTLAKLLDVSLMDDDFFEEADRSSAEIRDYFKQFVQARRKSPQDDIISQLIHVQQEEHKLSDEELINNCILLLVAGHETTVNLIGNGTKTLLEHPESYEMLAANPELTTSAVEEMLRYESPVQFTNRVASVDVEYGGKLIPQKAEILVNLGAANRDPDYFHDPDVFDITRSKNRHLSFASGAHFCLGAPLARMEAAISFEVLTRRFPHMVMGDIPPVWRDNMLLRGLESLYVKV</sequence>
<evidence type="ECO:0000256" key="3">
    <source>
        <dbReference type="ARBA" id="ARBA00022723"/>
    </source>
</evidence>
<dbReference type="InterPro" id="IPR002397">
    <property type="entry name" value="Cyt_P450_B"/>
</dbReference>
<dbReference type="GO" id="GO:0016705">
    <property type="term" value="F:oxidoreductase activity, acting on paired donors, with incorporation or reduction of molecular oxygen"/>
    <property type="evidence" value="ECO:0007669"/>
    <property type="project" value="InterPro"/>
</dbReference>
<dbReference type="AlphaFoldDB" id="A0AAX3N511"/>
<dbReference type="RefSeq" id="WP_274359841.1">
    <property type="nucleotide sequence ID" value="NZ_CP118101.1"/>
</dbReference>